<organism evidence="2">
    <name type="scientific">Pectinophora gossypiella</name>
    <name type="common">Cotton pink bollworm</name>
    <name type="synonym">Depressaria gossypiella</name>
    <dbReference type="NCBI Taxonomy" id="13191"/>
    <lineage>
        <taxon>Eukaryota</taxon>
        <taxon>Metazoa</taxon>
        <taxon>Ecdysozoa</taxon>
        <taxon>Arthropoda</taxon>
        <taxon>Hexapoda</taxon>
        <taxon>Insecta</taxon>
        <taxon>Pterygota</taxon>
        <taxon>Neoptera</taxon>
        <taxon>Endopterygota</taxon>
        <taxon>Lepidoptera</taxon>
        <taxon>Glossata</taxon>
        <taxon>Ditrysia</taxon>
        <taxon>Gelechioidea</taxon>
        <taxon>Gelechiidae</taxon>
        <taxon>Apatetrinae</taxon>
        <taxon>Pectinophora</taxon>
    </lineage>
</organism>
<evidence type="ECO:0000256" key="1">
    <source>
        <dbReference type="SAM" id="SignalP"/>
    </source>
</evidence>
<proteinExistence type="predicted"/>
<reference evidence="2" key="1">
    <citation type="submission" date="2015-09" db="EMBL/GenBank/DDBJ databases">
        <title>De novo assembly of Pectinophora gossypiella (Pink Bollworm) gut transcriptome.</title>
        <authorList>
            <person name="Tassone E.E."/>
        </authorList>
    </citation>
    <scope>NUCLEOTIDE SEQUENCE</scope>
</reference>
<dbReference type="AlphaFoldDB" id="A0A1E1WRS9"/>
<accession>A0A1E1WRS9</accession>
<feature type="chain" id="PRO_5009115543" evidence="1">
    <location>
        <begin position="19"/>
        <end position="196"/>
    </location>
</feature>
<sequence>MGLRMLPILILLFGCVCAQPVSEAQASEKVAAFQQDVDQDKDDLKTAASSTYTRRYSDWGGYPSGYSGYGVTGYGTVDDKYNSYYGNGYDNTYGYGGAGGYSAGYGGGYGSGYSGNAGYGGSRYGGYGLTGYGNGGYGGYGGNGGLNSYYGYNNPYYQGAYQLGYGYYNRKPGYGNIYSNGITPSLVTGYRGYSRR</sequence>
<name>A0A1E1WRS9_PECGO</name>
<dbReference type="EMBL" id="GDQN01001325">
    <property type="protein sequence ID" value="JAT89729.1"/>
    <property type="molecule type" value="Transcribed_RNA"/>
</dbReference>
<gene>
    <name evidence="2" type="ORF">g.7440</name>
</gene>
<protein>
    <submittedName>
        <fullName evidence="2">Uncharacterized protein</fullName>
    </submittedName>
</protein>
<evidence type="ECO:0000313" key="2">
    <source>
        <dbReference type="EMBL" id="JAT89729.1"/>
    </source>
</evidence>
<feature type="signal peptide" evidence="1">
    <location>
        <begin position="1"/>
        <end position="18"/>
    </location>
</feature>
<dbReference type="PROSITE" id="PS51257">
    <property type="entry name" value="PROKAR_LIPOPROTEIN"/>
    <property type="match status" value="1"/>
</dbReference>
<keyword evidence="1" id="KW-0732">Signal</keyword>